<dbReference type="PANTHER" id="PTHR12341">
    <property type="entry name" value="5'-&gt;3' EXORIBONUCLEASE"/>
    <property type="match status" value="1"/>
</dbReference>
<dbReference type="OMA" id="HREEILC"/>
<evidence type="ECO:0000256" key="1">
    <source>
        <dbReference type="SAM" id="MobiDB-lite"/>
    </source>
</evidence>
<sequence length="590" mass="64069">MGVKGLWNYVEHHNIQYAYPNKSARAACYGVNPRHLFVDMNAVLHMSYEPKAPTTAATLRAVAARVDELLVKVRPQDTLVLVFDGVAPIGKLKAQKERRRSLSVNAPPPAASCPSATRSSDVSLTGAAATSGTIQPAAYTSDLTREGVSLHREEIICGSEFVMACEEYITSHLERRKAQQQQSWKQLRLCGCRTAGEGEVKISALLRQLWISNVADGTYSVDDAITLVGNDSDLILVAMVATPYSYFTLIDPFDFSLTSLHELMEHWSNAVPNPPLSPELLPSYRVDFAFLMLLAGDDYFEGIRADSVELWRHYRHLRANEGFFRRALLSGPRLELDIEFLRALFSRRGSLRAQMARVPRNKRKTAKAVLRSGTGGGGGSVKDGIQLLSAALWSMKGYVTGYCADYRFQAQQEGCPSVGSLRAAAQTRGLSRKVGAGIAAAEEGPLEVARATSPLFTPLEQCLAVLGTRGRYSVELRRALHTCTPDDGHALTTSTSIAYVTETVRKIMAAVDVSRLTKAERLLSTPSALRIGGAGDDDAEDGAFMLLAAIPSRKAAPGNTADATEVTESLRSDESDGAVEEEHHGGNGLR</sequence>
<dbReference type="Proteomes" id="UP000038009">
    <property type="component" value="Unassembled WGS sequence"/>
</dbReference>
<dbReference type="AlphaFoldDB" id="A0A0N1I835"/>
<reference evidence="3 4" key="1">
    <citation type="journal article" date="2015" name="PLoS Pathog.">
        <title>Leptomonas seymouri: Adaptations to the Dixenous Life Cycle Analyzed by Genome Sequencing, Transcriptome Profiling and Co-infection with Leishmania donovani.</title>
        <authorList>
            <person name="Kraeva N."/>
            <person name="Butenko A."/>
            <person name="Hlavacova J."/>
            <person name="Kostygov A."/>
            <person name="Myskova J."/>
            <person name="Grybchuk D."/>
            <person name="Lestinova T."/>
            <person name="Votypka J."/>
            <person name="Volf P."/>
            <person name="Opperdoes F."/>
            <person name="Flegontov P."/>
            <person name="Lukes J."/>
            <person name="Yurchenko V."/>
        </authorList>
    </citation>
    <scope>NUCLEOTIDE SEQUENCE [LARGE SCALE GENOMIC DNA]</scope>
    <source>
        <strain evidence="3 4">ATCC 30220</strain>
    </source>
</reference>
<evidence type="ECO:0000313" key="4">
    <source>
        <dbReference type="Proteomes" id="UP000038009"/>
    </source>
</evidence>
<comment type="caution">
    <text evidence="3">The sequence shown here is derived from an EMBL/GenBank/DDBJ whole genome shotgun (WGS) entry which is preliminary data.</text>
</comment>
<dbReference type="Pfam" id="PF03159">
    <property type="entry name" value="XRN_N"/>
    <property type="match status" value="1"/>
</dbReference>
<dbReference type="GO" id="GO:0005634">
    <property type="term" value="C:nucleus"/>
    <property type="evidence" value="ECO:0007669"/>
    <property type="project" value="TreeGrafter"/>
</dbReference>
<organism evidence="3 4">
    <name type="scientific">Leptomonas seymouri</name>
    <dbReference type="NCBI Taxonomy" id="5684"/>
    <lineage>
        <taxon>Eukaryota</taxon>
        <taxon>Discoba</taxon>
        <taxon>Euglenozoa</taxon>
        <taxon>Kinetoplastea</taxon>
        <taxon>Metakinetoplastina</taxon>
        <taxon>Trypanosomatida</taxon>
        <taxon>Trypanosomatidae</taxon>
        <taxon>Leishmaniinae</taxon>
        <taxon>Leptomonas</taxon>
    </lineage>
</organism>
<proteinExistence type="predicted"/>
<dbReference type="GO" id="GO:0003723">
    <property type="term" value="F:RNA binding"/>
    <property type="evidence" value="ECO:0007669"/>
    <property type="project" value="TreeGrafter"/>
</dbReference>
<dbReference type="InterPro" id="IPR004859">
    <property type="entry name" value="Xrn1_N"/>
</dbReference>
<feature type="region of interest" description="Disordered" evidence="1">
    <location>
        <begin position="97"/>
        <end position="119"/>
    </location>
</feature>
<name>A0A0N1I835_LEPSE</name>
<feature type="domain" description="Xrn1 N-terminal" evidence="2">
    <location>
        <begin position="1"/>
        <end position="242"/>
    </location>
</feature>
<dbReference type="OrthoDB" id="372487at2759"/>
<protein>
    <recommendedName>
        <fullName evidence="2">Xrn1 N-terminal domain-containing protein</fullName>
    </recommendedName>
</protein>
<dbReference type="Gene3D" id="3.40.50.12390">
    <property type="match status" value="2"/>
</dbReference>
<dbReference type="PANTHER" id="PTHR12341:SF41">
    <property type="entry name" value="5'-3' EXORIBONUCLEASE 2"/>
    <property type="match status" value="1"/>
</dbReference>
<evidence type="ECO:0000313" key="3">
    <source>
        <dbReference type="EMBL" id="KPI87701.1"/>
    </source>
</evidence>
<keyword evidence="4" id="KW-1185">Reference proteome</keyword>
<dbReference type="VEuPathDB" id="TriTrypDB:Lsey_0077_0280"/>
<gene>
    <name evidence="3" type="ORF">ABL78_3239</name>
</gene>
<dbReference type="EMBL" id="LJSK01000077">
    <property type="protein sequence ID" value="KPI87701.1"/>
    <property type="molecule type" value="Genomic_DNA"/>
</dbReference>
<evidence type="ECO:0000259" key="2">
    <source>
        <dbReference type="Pfam" id="PF03159"/>
    </source>
</evidence>
<feature type="region of interest" description="Disordered" evidence="1">
    <location>
        <begin position="554"/>
        <end position="590"/>
    </location>
</feature>
<dbReference type="GO" id="GO:0004534">
    <property type="term" value="F:5'-3' RNA exonuclease activity"/>
    <property type="evidence" value="ECO:0007669"/>
    <property type="project" value="TreeGrafter"/>
</dbReference>
<dbReference type="GO" id="GO:0000956">
    <property type="term" value="P:nuclear-transcribed mRNA catabolic process"/>
    <property type="evidence" value="ECO:0007669"/>
    <property type="project" value="TreeGrafter"/>
</dbReference>
<dbReference type="InterPro" id="IPR027073">
    <property type="entry name" value="5_3_exoribonuclease"/>
</dbReference>
<feature type="compositionally biased region" description="Basic and acidic residues" evidence="1">
    <location>
        <begin position="568"/>
        <end position="590"/>
    </location>
</feature>
<accession>A0A0N1I835</accession>